<evidence type="ECO:0000256" key="3">
    <source>
        <dbReference type="PIRSR" id="PIRSR004848-1"/>
    </source>
</evidence>
<feature type="domain" description="Alanine racemase N-terminal" evidence="5">
    <location>
        <begin position="6"/>
        <end position="227"/>
    </location>
</feature>
<evidence type="ECO:0000256" key="4">
    <source>
        <dbReference type="RuleBase" id="RU004514"/>
    </source>
</evidence>
<dbReference type="GO" id="GO:0030170">
    <property type="term" value="F:pyridoxal phosphate binding"/>
    <property type="evidence" value="ECO:0007669"/>
    <property type="project" value="UniProtKB-UniRule"/>
</dbReference>
<protein>
    <recommendedName>
        <fullName evidence="2">Pyridoxal phosphate homeostasis protein</fullName>
        <shortName evidence="2">PLP homeostasis protein</shortName>
    </recommendedName>
</protein>
<dbReference type="InterPro" id="IPR011078">
    <property type="entry name" value="PyrdxlP_homeostasis"/>
</dbReference>
<dbReference type="Proteomes" id="UP000060132">
    <property type="component" value="Chromosome"/>
</dbReference>
<comment type="function">
    <text evidence="2">Pyridoxal 5'-phosphate (PLP)-binding protein, which is involved in PLP homeostasis.</text>
</comment>
<evidence type="ECO:0000256" key="2">
    <source>
        <dbReference type="HAMAP-Rule" id="MF_02087"/>
    </source>
</evidence>
<evidence type="ECO:0000256" key="1">
    <source>
        <dbReference type="ARBA" id="ARBA00022898"/>
    </source>
</evidence>
<evidence type="ECO:0000259" key="5">
    <source>
        <dbReference type="Pfam" id="PF01168"/>
    </source>
</evidence>
<evidence type="ECO:0000313" key="6">
    <source>
        <dbReference type="EMBL" id="AKO31844.1"/>
    </source>
</evidence>
<dbReference type="InterPro" id="IPR029066">
    <property type="entry name" value="PLP-binding_barrel"/>
</dbReference>
<organism evidence="6 7">
    <name type="scientific">Haemophilus ducreyi</name>
    <dbReference type="NCBI Taxonomy" id="730"/>
    <lineage>
        <taxon>Bacteria</taxon>
        <taxon>Pseudomonadati</taxon>
        <taxon>Pseudomonadota</taxon>
        <taxon>Gammaproteobacteria</taxon>
        <taxon>Pasteurellales</taxon>
        <taxon>Pasteurellaceae</taxon>
        <taxon>Haemophilus</taxon>
    </lineage>
</organism>
<dbReference type="AlphaFoldDB" id="A0AAC9EN27"/>
<dbReference type="PANTHER" id="PTHR10146">
    <property type="entry name" value="PROLINE SYNTHETASE CO-TRANSCRIBED BACTERIAL HOMOLOG PROTEIN"/>
    <property type="match status" value="1"/>
</dbReference>
<dbReference type="InterPro" id="IPR001608">
    <property type="entry name" value="Ala_racemase_N"/>
</dbReference>
<dbReference type="EMBL" id="CP011219">
    <property type="protein sequence ID" value="AKO31844.1"/>
    <property type="molecule type" value="Genomic_DNA"/>
</dbReference>
<dbReference type="Pfam" id="PF01168">
    <property type="entry name" value="Ala_racemase_N"/>
    <property type="match status" value="1"/>
</dbReference>
<comment type="similarity">
    <text evidence="2 4">Belongs to the pyridoxal phosphate-binding protein YggS/PROSC family.</text>
</comment>
<evidence type="ECO:0000313" key="7">
    <source>
        <dbReference type="Proteomes" id="UP000060132"/>
    </source>
</evidence>
<comment type="cofactor">
    <cofactor evidence="3">
        <name>pyridoxal 5'-phosphate</name>
        <dbReference type="ChEBI" id="CHEBI:597326"/>
    </cofactor>
</comment>
<reference evidence="6 7" key="1">
    <citation type="journal article" date="2015" name="PLoS Negl. Trop. Dis.">
        <title>Haemophilus ducreyi Cutaneous Ulcer Strains Are Nearly Identical to Class I Genital Ulcer Strains.</title>
        <authorList>
            <person name="Gangaiah D."/>
            <person name="Webb K.M."/>
            <person name="Humphreys T.L."/>
            <person name="Fortney K.R."/>
            <person name="Toh E."/>
            <person name="Tai A."/>
            <person name="Katz S.S."/>
            <person name="Pillay A."/>
            <person name="Chen C.Y."/>
            <person name="Roberts S.A."/>
            <person name="Munson R.S.Jr."/>
            <person name="Spinola S.M."/>
        </authorList>
    </citation>
    <scope>NUCLEOTIDE SEQUENCE [LARGE SCALE GENOMIC DNA]</scope>
    <source>
        <strain evidence="7">CLU2</strain>
    </source>
</reference>
<gene>
    <name evidence="6" type="ORF">RZ57_01135</name>
</gene>
<name>A0AAC9EN27_HAEDC</name>
<dbReference type="CDD" id="cd06824">
    <property type="entry name" value="PLPDE_III_Yggs_like"/>
    <property type="match status" value="1"/>
</dbReference>
<dbReference type="HAMAP" id="MF_02087">
    <property type="entry name" value="PLP_homeostasis"/>
    <property type="match status" value="1"/>
</dbReference>
<proteinExistence type="inferred from homology"/>
<dbReference type="OMA" id="PLEWHMI"/>
<sequence>MSVSENLSTVRQQIQQICRQFERENVRLLAVSKTKSIEAIEAAIAAGQTAFGENYVQEAIEKISYFNQQNKSKRLEWHFIGPLQSNKTRLVAENFDWLQTLDRLKIAERLNLQRPADLAPLNVLIQINISDEASKAGITPQQMMNFAEAINALPHLCLRGLMAIPKPAVDIAQQKAVFQQMQQLFDCLKAEFAQVDTLSMGMSDDMLSAIECGSTMVRIGTAIFGVRDYSAKAV</sequence>
<accession>A0AAC9EN27</accession>
<dbReference type="RefSeq" id="WP_010944330.1">
    <property type="nucleotide sequence ID" value="NZ_CP011218.1"/>
</dbReference>
<dbReference type="PROSITE" id="PS01211">
    <property type="entry name" value="UPF0001"/>
    <property type="match status" value="1"/>
</dbReference>
<dbReference type="SUPFAM" id="SSF51419">
    <property type="entry name" value="PLP-binding barrel"/>
    <property type="match status" value="1"/>
</dbReference>
<feature type="modified residue" description="N6-(pyridoxal phosphate)lysine" evidence="2 3">
    <location>
        <position position="33"/>
    </location>
</feature>
<dbReference type="PANTHER" id="PTHR10146:SF14">
    <property type="entry name" value="PYRIDOXAL PHOSPHATE HOMEOSTASIS PROTEIN"/>
    <property type="match status" value="1"/>
</dbReference>
<dbReference type="Gene3D" id="3.20.20.10">
    <property type="entry name" value="Alanine racemase"/>
    <property type="match status" value="1"/>
</dbReference>
<dbReference type="FunFam" id="3.20.20.10:FF:000004">
    <property type="entry name" value="Pyridoxal phosphate homeostasis protein"/>
    <property type="match status" value="1"/>
</dbReference>
<dbReference type="NCBIfam" id="TIGR00044">
    <property type="entry name" value="YggS family pyridoxal phosphate-dependent enzyme"/>
    <property type="match status" value="1"/>
</dbReference>
<keyword evidence="1 2" id="KW-0663">Pyridoxal phosphate</keyword>
<dbReference type="PIRSF" id="PIRSF004848">
    <property type="entry name" value="YBL036c_PLPDEIII"/>
    <property type="match status" value="1"/>
</dbReference>